<dbReference type="AlphaFoldDB" id="X1L2G8"/>
<reference evidence="1" key="1">
    <citation type="journal article" date="2014" name="Front. Microbiol.">
        <title>High frequency of phylogenetically diverse reductive dehalogenase-homologous genes in deep subseafloor sedimentary metagenomes.</title>
        <authorList>
            <person name="Kawai M."/>
            <person name="Futagami T."/>
            <person name="Toyoda A."/>
            <person name="Takaki Y."/>
            <person name="Nishi S."/>
            <person name="Hori S."/>
            <person name="Arai W."/>
            <person name="Tsubouchi T."/>
            <person name="Morono Y."/>
            <person name="Uchiyama I."/>
            <person name="Ito T."/>
            <person name="Fujiyama A."/>
            <person name="Inagaki F."/>
            <person name="Takami H."/>
        </authorList>
    </citation>
    <scope>NUCLEOTIDE SEQUENCE</scope>
    <source>
        <strain evidence="1">Expedition CK06-06</strain>
    </source>
</reference>
<name>X1L2G8_9ZZZZ</name>
<accession>X1L2G8</accession>
<dbReference type="EMBL" id="BARU01045791">
    <property type="protein sequence ID" value="GAH96634.1"/>
    <property type="molecule type" value="Genomic_DNA"/>
</dbReference>
<evidence type="ECO:0000313" key="1">
    <source>
        <dbReference type="EMBL" id="GAH96634.1"/>
    </source>
</evidence>
<comment type="caution">
    <text evidence="1">The sequence shown here is derived from an EMBL/GenBank/DDBJ whole genome shotgun (WGS) entry which is preliminary data.</text>
</comment>
<proteinExistence type="predicted"/>
<sequence length="30" mass="3518">PVVIIEFKCYKRHGKIFINLSTVLDENRGK</sequence>
<gene>
    <name evidence="1" type="ORF">S03H2_69341</name>
</gene>
<organism evidence="1">
    <name type="scientific">marine sediment metagenome</name>
    <dbReference type="NCBI Taxonomy" id="412755"/>
    <lineage>
        <taxon>unclassified sequences</taxon>
        <taxon>metagenomes</taxon>
        <taxon>ecological metagenomes</taxon>
    </lineage>
</organism>
<protein>
    <submittedName>
        <fullName evidence="1">Uncharacterized protein</fullName>
    </submittedName>
</protein>
<feature type="non-terminal residue" evidence="1">
    <location>
        <position position="1"/>
    </location>
</feature>